<feature type="compositionally biased region" description="Low complexity" evidence="6">
    <location>
        <begin position="302"/>
        <end position="311"/>
    </location>
</feature>
<evidence type="ECO:0000256" key="6">
    <source>
        <dbReference type="SAM" id="MobiDB-lite"/>
    </source>
</evidence>
<feature type="region of interest" description="Disordered" evidence="6">
    <location>
        <begin position="331"/>
        <end position="362"/>
    </location>
</feature>
<protein>
    <submittedName>
        <fullName evidence="9">Uncharacterized protein LOC106462684</fullName>
    </submittedName>
</protein>
<comment type="subcellular location">
    <subcellularLocation>
        <location evidence="1">Nucleus</location>
    </subcellularLocation>
</comment>
<dbReference type="GeneID" id="106462684"/>
<dbReference type="CDD" id="cd14695">
    <property type="entry name" value="bZIP_HLF"/>
    <property type="match status" value="1"/>
</dbReference>
<organism evidence="8 9">
    <name type="scientific">Limulus polyphemus</name>
    <name type="common">Atlantic horseshoe crab</name>
    <dbReference type="NCBI Taxonomy" id="6850"/>
    <lineage>
        <taxon>Eukaryota</taxon>
        <taxon>Metazoa</taxon>
        <taxon>Ecdysozoa</taxon>
        <taxon>Arthropoda</taxon>
        <taxon>Chelicerata</taxon>
        <taxon>Merostomata</taxon>
        <taxon>Xiphosura</taxon>
        <taxon>Limulidae</taxon>
        <taxon>Limulus</taxon>
    </lineage>
</organism>
<evidence type="ECO:0000313" key="8">
    <source>
        <dbReference type="Proteomes" id="UP000694941"/>
    </source>
</evidence>
<dbReference type="InterPro" id="IPR046347">
    <property type="entry name" value="bZIP_sf"/>
</dbReference>
<dbReference type="SMART" id="SM00338">
    <property type="entry name" value="BRLZ"/>
    <property type="match status" value="1"/>
</dbReference>
<keyword evidence="2" id="KW-0805">Transcription regulation</keyword>
<dbReference type="Pfam" id="PF07716">
    <property type="entry name" value="bZIP_2"/>
    <property type="match status" value="1"/>
</dbReference>
<evidence type="ECO:0000259" key="7">
    <source>
        <dbReference type="PROSITE" id="PS50217"/>
    </source>
</evidence>
<dbReference type="InterPro" id="IPR040223">
    <property type="entry name" value="PAR_bZIP"/>
</dbReference>
<dbReference type="RefSeq" id="XP_013778085.2">
    <property type="nucleotide sequence ID" value="XM_013922631.2"/>
</dbReference>
<evidence type="ECO:0000256" key="2">
    <source>
        <dbReference type="ARBA" id="ARBA00023015"/>
    </source>
</evidence>
<evidence type="ECO:0000256" key="4">
    <source>
        <dbReference type="ARBA" id="ARBA00023163"/>
    </source>
</evidence>
<keyword evidence="5" id="KW-0539">Nucleus</keyword>
<accession>A0ABM1BAF8</accession>
<dbReference type="InterPro" id="IPR004827">
    <property type="entry name" value="bZIP"/>
</dbReference>
<feature type="region of interest" description="Disordered" evidence="6">
    <location>
        <begin position="228"/>
        <end position="251"/>
    </location>
</feature>
<dbReference type="Proteomes" id="UP000694941">
    <property type="component" value="Unplaced"/>
</dbReference>
<reference evidence="9" key="1">
    <citation type="submission" date="2025-08" db="UniProtKB">
        <authorList>
            <consortium name="RefSeq"/>
        </authorList>
    </citation>
    <scope>IDENTIFICATION</scope>
    <source>
        <tissue evidence="9">Muscle</tissue>
    </source>
</reference>
<gene>
    <name evidence="9" type="primary">LOC106462684</name>
</gene>
<feature type="compositionally biased region" description="Polar residues" evidence="6">
    <location>
        <begin position="331"/>
        <end position="348"/>
    </location>
</feature>
<name>A0ABM1BAF8_LIMPO</name>
<dbReference type="PANTHER" id="PTHR11988:SF56">
    <property type="entry name" value="TRANSCRIPTION FACTOR CES-2"/>
    <property type="match status" value="1"/>
</dbReference>
<evidence type="ECO:0000256" key="1">
    <source>
        <dbReference type="ARBA" id="ARBA00004123"/>
    </source>
</evidence>
<evidence type="ECO:0000313" key="9">
    <source>
        <dbReference type="RefSeq" id="XP_013778085.2"/>
    </source>
</evidence>
<dbReference type="SUPFAM" id="SSF57959">
    <property type="entry name" value="Leucine zipper domain"/>
    <property type="match status" value="1"/>
</dbReference>
<dbReference type="Gene3D" id="1.20.5.170">
    <property type="match status" value="1"/>
</dbReference>
<evidence type="ECO:0000256" key="3">
    <source>
        <dbReference type="ARBA" id="ARBA00023125"/>
    </source>
</evidence>
<keyword evidence="3" id="KW-0238">DNA-binding</keyword>
<sequence>MTSTDHVPPYLPLVPSECGFPKEFLISNQPTSSLQRAMDPDQPLDFSTKNVRTRNKLSSIFEAQGRSFSDTPIQTGQNRTAEQLKGAESFAPSAANLERNHKMNPSSHFQSNEERKLMEHLPAMKDQSASLNNLLSSEISLSDINTATPLVLPNSTVEYKKHKKFSRQSRAYPPNPLSVSSIQGYYNYPFHSPLTADAVAHKPFLSGASEQAYLQFRQQMLKIYNMQDCQRSSSPPQNTGQSDNFEVKSSSQSECSATVVASELSNSEAVNTNTDSSEVARTDTSTYSMVASSITTGTTTIATATGTNSTSDVSLDGSLDNSKTTAINYTVSSDSGASTPTEPLGQSNFRKRSRSLTEEQKDDAYWERRRKNNEAAKRSRNARRAKEYEIGIRAAYLEQENLKLRIEVASLKNETVKLRCLLYNS</sequence>
<keyword evidence="4" id="KW-0804">Transcription</keyword>
<proteinExistence type="predicted"/>
<feature type="region of interest" description="Disordered" evidence="6">
    <location>
        <begin position="302"/>
        <end position="321"/>
    </location>
</feature>
<feature type="domain" description="BZIP" evidence="7">
    <location>
        <begin position="362"/>
        <end position="419"/>
    </location>
</feature>
<keyword evidence="8" id="KW-1185">Reference proteome</keyword>
<evidence type="ECO:0000256" key="5">
    <source>
        <dbReference type="ARBA" id="ARBA00023242"/>
    </source>
</evidence>
<dbReference type="PANTHER" id="PTHR11988">
    <property type="entry name" value="THYROTROPH EMBRYONIC FACTOR RELATED"/>
    <property type="match status" value="1"/>
</dbReference>
<dbReference type="PROSITE" id="PS50217">
    <property type="entry name" value="BZIP"/>
    <property type="match status" value="1"/>
</dbReference>